<evidence type="ECO:0000313" key="3">
    <source>
        <dbReference type="Proteomes" id="UP001331761"/>
    </source>
</evidence>
<dbReference type="PANTHER" id="PTHR23022:SF135">
    <property type="entry name" value="SI:DKEY-77F5.3"/>
    <property type="match status" value="1"/>
</dbReference>
<dbReference type="InterPro" id="IPR036397">
    <property type="entry name" value="RNaseH_sf"/>
</dbReference>
<comment type="caution">
    <text evidence="2">The sequence shown here is derived from an EMBL/GenBank/DDBJ whole genome shotgun (WGS) entry which is preliminary data.</text>
</comment>
<dbReference type="InterPro" id="IPR038717">
    <property type="entry name" value="Tc1-like_DDE_dom"/>
</dbReference>
<gene>
    <name evidence="2" type="ORF">GCK32_015368</name>
</gene>
<evidence type="ECO:0000313" key="2">
    <source>
        <dbReference type="EMBL" id="KAK5986330.1"/>
    </source>
</evidence>
<feature type="domain" description="Tc1-like transposase DDE" evidence="1">
    <location>
        <begin position="11"/>
        <end position="149"/>
    </location>
</feature>
<dbReference type="Proteomes" id="UP001331761">
    <property type="component" value="Unassembled WGS sequence"/>
</dbReference>
<dbReference type="InterPro" id="IPR052338">
    <property type="entry name" value="Transposase_5"/>
</dbReference>
<dbReference type="GO" id="GO:0003676">
    <property type="term" value="F:nucleic acid binding"/>
    <property type="evidence" value="ECO:0007669"/>
    <property type="project" value="InterPro"/>
</dbReference>
<reference evidence="2 3" key="1">
    <citation type="submission" date="2019-10" db="EMBL/GenBank/DDBJ databases">
        <title>Assembly and Annotation for the nematode Trichostrongylus colubriformis.</title>
        <authorList>
            <person name="Martin J."/>
        </authorList>
    </citation>
    <scope>NUCLEOTIDE SEQUENCE [LARGE SCALE GENOMIC DNA]</scope>
    <source>
        <strain evidence="2">G859</strain>
        <tissue evidence="2">Whole worm</tissue>
    </source>
</reference>
<name>A0AAN8G5G2_TRICO</name>
<proteinExistence type="predicted"/>
<dbReference type="Gene3D" id="3.30.420.10">
    <property type="entry name" value="Ribonuclease H-like superfamily/Ribonuclease H"/>
    <property type="match status" value="1"/>
</dbReference>
<sequence length="157" mass="17887">MIDTAEDFSQCIFSDETTIQVGPSVKHCFVKGDDYFARLRPRAKHPVKLNLWGGISMRGATELAIFPGAMRLDSKKYCEILERCYVPFARKIFNGFGILVQDNAPAHRSAYTAGRLKTMNVRLLDWPPESPDLNPIELVWGSMKAFVRKKIHEPWSN</sequence>
<dbReference type="EMBL" id="WIXE01000703">
    <property type="protein sequence ID" value="KAK5986330.1"/>
    <property type="molecule type" value="Genomic_DNA"/>
</dbReference>
<accession>A0AAN8G5G2</accession>
<dbReference type="PANTHER" id="PTHR23022">
    <property type="entry name" value="TRANSPOSABLE ELEMENT-RELATED"/>
    <property type="match status" value="1"/>
</dbReference>
<evidence type="ECO:0000259" key="1">
    <source>
        <dbReference type="Pfam" id="PF13358"/>
    </source>
</evidence>
<dbReference type="Pfam" id="PF13358">
    <property type="entry name" value="DDE_3"/>
    <property type="match status" value="1"/>
</dbReference>
<keyword evidence="3" id="KW-1185">Reference proteome</keyword>
<dbReference type="AlphaFoldDB" id="A0AAN8G5G2"/>
<protein>
    <submittedName>
        <fullName evidence="2">Transposable element Tcb2 transposase</fullName>
    </submittedName>
</protein>
<organism evidence="2 3">
    <name type="scientific">Trichostrongylus colubriformis</name>
    <name type="common">Black scour worm</name>
    <dbReference type="NCBI Taxonomy" id="6319"/>
    <lineage>
        <taxon>Eukaryota</taxon>
        <taxon>Metazoa</taxon>
        <taxon>Ecdysozoa</taxon>
        <taxon>Nematoda</taxon>
        <taxon>Chromadorea</taxon>
        <taxon>Rhabditida</taxon>
        <taxon>Rhabditina</taxon>
        <taxon>Rhabditomorpha</taxon>
        <taxon>Strongyloidea</taxon>
        <taxon>Trichostrongylidae</taxon>
        <taxon>Trichostrongylus</taxon>
    </lineage>
</organism>